<feature type="signal peptide" evidence="4">
    <location>
        <begin position="1"/>
        <end position="24"/>
    </location>
</feature>
<proteinExistence type="inferred from homology"/>
<dbReference type="InterPro" id="IPR017797">
    <property type="entry name" value="Phosphnate-bd"/>
</dbReference>
<name>A0ABU5TVB9_9CYAN</name>
<dbReference type="PANTHER" id="PTHR35841:SF1">
    <property type="entry name" value="PHOSPHONATES-BINDING PERIPLASMIC PROTEIN"/>
    <property type="match status" value="1"/>
</dbReference>
<feature type="chain" id="PRO_5047416354" evidence="4">
    <location>
        <begin position="25"/>
        <end position="357"/>
    </location>
</feature>
<reference evidence="5 6" key="1">
    <citation type="submission" date="2023-12" db="EMBL/GenBank/DDBJ databases">
        <title>Baltic Sea Cyanobacteria.</title>
        <authorList>
            <person name="Delbaje E."/>
            <person name="Fewer D.P."/>
            <person name="Shishido T.K."/>
        </authorList>
    </citation>
    <scope>NUCLEOTIDE SEQUENCE [LARGE SCALE GENOMIC DNA]</scope>
    <source>
        <strain evidence="5 6">CCNP 1315</strain>
    </source>
</reference>
<dbReference type="EMBL" id="JAYGHT010000011">
    <property type="protein sequence ID" value="MEA5518493.1"/>
    <property type="molecule type" value="Genomic_DNA"/>
</dbReference>
<dbReference type="NCBIfam" id="TIGR01098">
    <property type="entry name" value="3A0109s03R"/>
    <property type="match status" value="1"/>
</dbReference>
<protein>
    <submittedName>
        <fullName evidence="5">Phosphonate ABC transporter substrate-binding protein</fullName>
    </submittedName>
</protein>
<dbReference type="NCBIfam" id="TIGR03431">
    <property type="entry name" value="PhnD"/>
    <property type="match status" value="1"/>
</dbReference>
<dbReference type="PANTHER" id="PTHR35841">
    <property type="entry name" value="PHOSPHONATES-BINDING PERIPLASMIC PROTEIN"/>
    <property type="match status" value="1"/>
</dbReference>
<dbReference type="RefSeq" id="WP_323272481.1">
    <property type="nucleotide sequence ID" value="NZ_JAYGHT010000011.1"/>
</dbReference>
<evidence type="ECO:0000256" key="4">
    <source>
        <dbReference type="SAM" id="SignalP"/>
    </source>
</evidence>
<comment type="caution">
    <text evidence="5">The sequence shown here is derived from an EMBL/GenBank/DDBJ whole genome shotgun (WGS) entry which is preliminary data.</text>
</comment>
<evidence type="ECO:0000256" key="2">
    <source>
        <dbReference type="ARBA" id="ARBA00022729"/>
    </source>
</evidence>
<keyword evidence="6" id="KW-1185">Reference proteome</keyword>
<dbReference type="Gene3D" id="3.40.190.10">
    <property type="entry name" value="Periplasmic binding protein-like II"/>
    <property type="match status" value="2"/>
</dbReference>
<dbReference type="Gene3D" id="1.20.58.90">
    <property type="match status" value="1"/>
</dbReference>
<comment type="similarity">
    <text evidence="1">Belongs to the phosphate/phosphite/phosphonate binding protein family.</text>
</comment>
<gene>
    <name evidence="5" type="primary">phnD</name>
    <name evidence="5" type="ORF">VB854_05980</name>
</gene>
<dbReference type="Proteomes" id="UP001301728">
    <property type="component" value="Unassembled WGS sequence"/>
</dbReference>
<keyword evidence="2 4" id="KW-0732">Signal</keyword>
<dbReference type="Pfam" id="PF12974">
    <property type="entry name" value="Phosphonate-bd"/>
    <property type="match status" value="1"/>
</dbReference>
<accession>A0ABU5TVB9</accession>
<evidence type="ECO:0000256" key="1">
    <source>
        <dbReference type="ARBA" id="ARBA00007162"/>
    </source>
</evidence>
<sequence>MDRRHFFKSTSWFILSLSAAKLLASCSPSSTTSETQPTSETPQAETVTATTTQVKPLSEIKELNFGIISTESQANQKPIWEPFIQAMSKELGMPVNAFYATSYNGVIEAMRFGQVHLAWLGGKSYIEAAKIANAEAFAQTIALDGSKGYYAYLITNKDNPIVSEIQGENGDQYVLKNAANLTFAFNEPNSTSGFLVPSYYIFAKNNVNPKKAFEKLIFSGSHEATALAVANNQVDVATNNNESISRLEKTNPAAHEKIKIIWTSPEIPSDPISYRKDLPEDLKEKIKNFFYNYTDETVLGPLEWSSFVPADDKNWNPIRELEIGKQILEVQDDENIDAATKQKKLDELNKQLKAVQS</sequence>
<evidence type="ECO:0000313" key="5">
    <source>
        <dbReference type="EMBL" id="MEA5518493.1"/>
    </source>
</evidence>
<organism evidence="5 6">
    <name type="scientific">Limnoraphis robusta CCNP1315</name>
    <dbReference type="NCBI Taxonomy" id="3110306"/>
    <lineage>
        <taxon>Bacteria</taxon>
        <taxon>Bacillati</taxon>
        <taxon>Cyanobacteriota</taxon>
        <taxon>Cyanophyceae</taxon>
        <taxon>Oscillatoriophycideae</taxon>
        <taxon>Oscillatoriales</taxon>
        <taxon>Sirenicapillariaceae</taxon>
        <taxon>Limnoraphis</taxon>
    </lineage>
</organism>
<evidence type="ECO:0000256" key="3">
    <source>
        <dbReference type="SAM" id="MobiDB-lite"/>
    </source>
</evidence>
<dbReference type="SUPFAM" id="SSF53850">
    <property type="entry name" value="Periplasmic binding protein-like II"/>
    <property type="match status" value="1"/>
</dbReference>
<evidence type="ECO:0000313" key="6">
    <source>
        <dbReference type="Proteomes" id="UP001301728"/>
    </source>
</evidence>
<dbReference type="InterPro" id="IPR005770">
    <property type="entry name" value="PhnD"/>
</dbReference>
<feature type="region of interest" description="Disordered" evidence="3">
    <location>
        <begin position="28"/>
        <end position="51"/>
    </location>
</feature>